<dbReference type="SMART" id="SM00912">
    <property type="entry name" value="Haemagg_act"/>
    <property type="match status" value="1"/>
</dbReference>
<sequence length="864" mass="90827">MKEQSYFLFKTFTISTCFYYSSICLSNAEITPDKTLLENSTTRLDDNTIVIEGGTKTGDNLFHSFENFSVPIDITAYFNNPLDTQNIISRVTGTSVSNINGLIRVNGTANLFLINPNGIVFGQNARLDIGGSFVGSTANTIRFADGFQFIAKNSQIKPLLTISVPVGLQFNKNQGTITVRNTGHTLKANDYYSPLNYEIFSNALQVKADHTLALIGGNIFLEGGIISSKNGRIELGSINSGEVNINFENNLLSFIYDKNSAFQDIQLSDSALIYAGNNQGVGKNTINLQGREVRILDGSVLLNQDYGSRQNGNVSINASEYFILKNFQPEQDATGIFSVNFGRNSGTNIIINSNKTYFEQSQIATATFSNGSSGNIIINTDLLELIGTGEPDSSFNGSAGINTFTYSSGSGGNITGKIGNLIENYGVIATAALSSGNAGKLDITAENILLQNGSNIGSITFASGNSGNVSLNANGNIKIIGQLPSFKTNSAINSATYGSGYAGDLTINSFNLFVLDGASVTTSTLSSGDAGNITIKTVNSIKVLGTSSDSLSFSTVASSAPIVNETLQIAYEVPPTPTGKAGSITLDTPYLNITDGAQVTVRNEGPGNAGTLQINADRISITNTGGITATTAIGEGGDIDIKSKLLQLRSGTISATAGTAGTSGNGGNIRIATGILSASNNSAITANAYRGRGGNIRINTKGLFVSPDTQITTSSELGIDGTVQINFQNGNLSTLKVQPQDLAKTPEVASVCQGDSDGVASSFVNSGTGGVPANFDNQLDNSSTWQKNSVWLESIDNSEQLNPLTTKEPIEIVEAQGWILNANGNVVLTAQANPPNPYAQVSASKCQEQPSTAKVSSVTEIRRN</sequence>
<evidence type="ECO:0000259" key="1">
    <source>
        <dbReference type="SMART" id="SM00912"/>
    </source>
</evidence>
<gene>
    <name evidence="2" type="ORF">VF08_28395</name>
</gene>
<evidence type="ECO:0000313" key="3">
    <source>
        <dbReference type="Proteomes" id="UP000222310"/>
    </source>
</evidence>
<feature type="domain" description="Filamentous haemagglutinin FhaB/tRNA nuclease CdiA-like TPS" evidence="1">
    <location>
        <begin position="38"/>
        <end position="144"/>
    </location>
</feature>
<dbReference type="Pfam" id="PF05860">
    <property type="entry name" value="TPS"/>
    <property type="match status" value="1"/>
</dbReference>
<accession>A0A9Q6EIS3</accession>
<dbReference type="SUPFAM" id="SSF51126">
    <property type="entry name" value="Pectin lyase-like"/>
    <property type="match status" value="2"/>
</dbReference>
<organism evidence="2 3">
    <name type="scientific">Nostoc linckia z8</name>
    <dbReference type="NCBI Taxonomy" id="1628746"/>
    <lineage>
        <taxon>Bacteria</taxon>
        <taxon>Bacillati</taxon>
        <taxon>Cyanobacteriota</taxon>
        <taxon>Cyanophyceae</taxon>
        <taxon>Nostocales</taxon>
        <taxon>Nostocaceae</taxon>
        <taxon>Nostoc</taxon>
    </lineage>
</organism>
<dbReference type="AlphaFoldDB" id="A0A9Q6EIS3"/>
<reference evidence="2 3" key="1">
    <citation type="submission" date="2015-02" db="EMBL/GenBank/DDBJ databases">
        <title>Nostoc linckia genome annotation.</title>
        <authorList>
            <person name="Zhou Z."/>
        </authorList>
    </citation>
    <scope>NUCLEOTIDE SEQUENCE [LARGE SCALE GENOMIC DNA]</scope>
    <source>
        <strain evidence="3">z8</strain>
    </source>
</reference>
<dbReference type="EMBL" id="LAHD01000112">
    <property type="protein sequence ID" value="PHJ97561.1"/>
    <property type="molecule type" value="Genomic_DNA"/>
</dbReference>
<dbReference type="Gene3D" id="2.160.20.10">
    <property type="entry name" value="Single-stranded right-handed beta-helix, Pectin lyase-like"/>
    <property type="match status" value="2"/>
</dbReference>
<name>A0A9Q6EIS3_NOSLI</name>
<comment type="caution">
    <text evidence="2">The sequence shown here is derived from an EMBL/GenBank/DDBJ whole genome shotgun (WGS) entry which is preliminary data.</text>
</comment>
<evidence type="ECO:0000313" key="2">
    <source>
        <dbReference type="EMBL" id="PHJ97561.1"/>
    </source>
</evidence>
<dbReference type="Proteomes" id="UP000222310">
    <property type="component" value="Unassembled WGS sequence"/>
</dbReference>
<dbReference type="InterPro" id="IPR008638">
    <property type="entry name" value="FhaB/CdiA-like_TPS"/>
</dbReference>
<dbReference type="InterPro" id="IPR012334">
    <property type="entry name" value="Pectin_lyas_fold"/>
</dbReference>
<dbReference type="InterPro" id="IPR011050">
    <property type="entry name" value="Pectin_lyase_fold/virulence"/>
</dbReference>
<proteinExistence type="predicted"/>
<protein>
    <recommendedName>
        <fullName evidence="1">Filamentous haemagglutinin FhaB/tRNA nuclease CdiA-like TPS domain-containing protein</fullName>
    </recommendedName>
</protein>
<dbReference type="NCBIfam" id="TIGR01901">
    <property type="entry name" value="adhes_NPXG"/>
    <property type="match status" value="1"/>
</dbReference>